<proteinExistence type="predicted"/>
<gene>
    <name evidence="2" type="ORF">QSP1433_LOCUS2556</name>
</gene>
<dbReference type="AlphaFoldDB" id="A0A7S2W5K9"/>
<dbReference type="InterPro" id="IPR029903">
    <property type="entry name" value="RmlD-like-bd"/>
</dbReference>
<evidence type="ECO:0000313" key="2">
    <source>
        <dbReference type="EMBL" id="CAD9668711.1"/>
    </source>
</evidence>
<dbReference type="InterPro" id="IPR036291">
    <property type="entry name" value="NAD(P)-bd_dom_sf"/>
</dbReference>
<dbReference type="PANTHER" id="PTHR43242">
    <property type="entry name" value="NAD(P)-BINDING ROSSMANN-FOLD SUPERFAMILY PROTEIN"/>
    <property type="match status" value="1"/>
</dbReference>
<organism evidence="2">
    <name type="scientific">Mucochytrium quahogii</name>
    <dbReference type="NCBI Taxonomy" id="96639"/>
    <lineage>
        <taxon>Eukaryota</taxon>
        <taxon>Sar</taxon>
        <taxon>Stramenopiles</taxon>
        <taxon>Bigyra</taxon>
        <taxon>Labyrinthulomycetes</taxon>
        <taxon>Thraustochytrida</taxon>
        <taxon>Thraustochytriidae</taxon>
        <taxon>Mucochytrium</taxon>
    </lineage>
</organism>
<feature type="domain" description="RmlD-like substrate binding" evidence="1">
    <location>
        <begin position="1"/>
        <end position="305"/>
    </location>
</feature>
<protein>
    <recommendedName>
        <fullName evidence="1">RmlD-like substrate binding domain-containing protein</fullName>
    </recommendedName>
</protein>
<accession>A0A7S2W5K9</accession>
<name>A0A7S2W5K9_9STRA</name>
<dbReference type="SUPFAM" id="SSF51735">
    <property type="entry name" value="NAD(P)-binding Rossmann-fold domains"/>
    <property type="match status" value="1"/>
</dbReference>
<dbReference type="Pfam" id="PF04321">
    <property type="entry name" value="RmlD_sub_bind"/>
    <property type="match status" value="1"/>
</dbReference>
<dbReference type="EMBL" id="HBHK01004250">
    <property type="protein sequence ID" value="CAD9668711.1"/>
    <property type="molecule type" value="Transcribed_RNA"/>
</dbReference>
<evidence type="ECO:0000259" key="1">
    <source>
        <dbReference type="Pfam" id="PF04321"/>
    </source>
</evidence>
<dbReference type="PANTHER" id="PTHR43242:SF1">
    <property type="entry name" value="NAD(P)-BINDING ROSSMANN-FOLD SUPERFAMILY PROTEIN"/>
    <property type="match status" value="1"/>
</dbReference>
<dbReference type="Gene3D" id="3.40.50.720">
    <property type="entry name" value="NAD(P)-binding Rossmann-like Domain"/>
    <property type="match status" value="1"/>
</dbReference>
<sequence length="322" mass="35453">MVVLVLGGSGELGQNVVRVAIARGLECVATYTSSEPYDNLIAPLVTWYRFNLVDGTIAGVRKKFQALVEKSDITCVINCSVCKHDANQEPKVVEEFVVDRTVNIIGAVCAEHKIRLLQLSTDLVFDGKTGNYSEEANPTPVMWYGECKAKMEKGLLQLEQLSTCILRTSLLLTVEPSLKELLGRNRKRSKCAHFCVSRALDGQSTGTPAGFFTDEIRSVTFSEDLANALVDLGAVDRQAFNSDCCGILNAVASRSLSRLELAEVVLNYYSSQFDGPKPVLSGVLSRDLFQGSRPLDCTLDTSRYESLRAKYSLCRLRWCGDL</sequence>
<reference evidence="2" key="1">
    <citation type="submission" date="2021-01" db="EMBL/GenBank/DDBJ databases">
        <authorList>
            <person name="Corre E."/>
            <person name="Pelletier E."/>
            <person name="Niang G."/>
            <person name="Scheremetjew M."/>
            <person name="Finn R."/>
            <person name="Kale V."/>
            <person name="Holt S."/>
            <person name="Cochrane G."/>
            <person name="Meng A."/>
            <person name="Brown T."/>
            <person name="Cohen L."/>
        </authorList>
    </citation>
    <scope>NUCLEOTIDE SEQUENCE</scope>
    <source>
        <strain evidence="2">NY070348D</strain>
    </source>
</reference>